<organism evidence="1 2">
    <name type="scientific">Phytophthora infestans</name>
    <name type="common">Potato late blight agent</name>
    <name type="synonym">Botrytis infestans</name>
    <dbReference type="NCBI Taxonomy" id="4787"/>
    <lineage>
        <taxon>Eukaryota</taxon>
        <taxon>Sar</taxon>
        <taxon>Stramenopiles</taxon>
        <taxon>Oomycota</taxon>
        <taxon>Peronosporomycetes</taxon>
        <taxon>Peronosporales</taxon>
        <taxon>Peronosporaceae</taxon>
        <taxon>Phytophthora</taxon>
    </lineage>
</organism>
<sequence length="438" mass="49337">MAHTGGSSAEPAALSTAFGSVDINVIFPAPAPRPASVFQLAGATTTGSGRFVLPDVALRKVVKKPIFENFDDTAYNVKPPTQMLRFIDGLRYHKPTPEECETLNLSSATERIYLHVLNDILMMCGARKGARFSSLDVNRLRIIAEGLESRYEAVDETFRLLSTEVMRYRFPGVNKLEDDPSHFEFLSHRRRHSLVGMETLDPEDQVRRQAFHFQWLARQYVVAFAQLKTAMTEICDRVQRDMAALGTTTPPTLADINDAVEAEFEAKTHRPFPTFLFILIQKYHRERRNKSTAWTTDSDEPPVDSIGQFALYLSSVLLQPAPMTAAELHSVQVLLQVVKAEFRVDHHSMVLVVTKVVQADGQVIVNTSSSSCLDRSTNGSERPLRNHRRDGDVRVLTHETLGSLLFAFLTTVRELRLVPREKELLNRGKKKKKTHQIG</sequence>
<gene>
    <name evidence="1" type="ORF">GN244_ATG07801</name>
</gene>
<comment type="caution">
    <text evidence="1">The sequence shown here is derived from an EMBL/GenBank/DDBJ whole genome shotgun (WGS) entry which is preliminary data.</text>
</comment>
<evidence type="ECO:0000313" key="1">
    <source>
        <dbReference type="EMBL" id="KAF4039990.1"/>
    </source>
</evidence>
<dbReference type="AlphaFoldDB" id="A0A833T5H9"/>
<name>A0A833T5H9_PHYIN</name>
<dbReference type="EMBL" id="WSZM01000156">
    <property type="protein sequence ID" value="KAF4039990.1"/>
    <property type="molecule type" value="Genomic_DNA"/>
</dbReference>
<proteinExistence type="predicted"/>
<keyword evidence="2" id="KW-1185">Reference proteome</keyword>
<dbReference type="Proteomes" id="UP000602510">
    <property type="component" value="Unassembled WGS sequence"/>
</dbReference>
<protein>
    <submittedName>
        <fullName evidence="1">Uncharacterized protein</fullName>
    </submittedName>
</protein>
<reference evidence="1" key="1">
    <citation type="submission" date="2020-04" db="EMBL/GenBank/DDBJ databases">
        <title>Hybrid Assembly of Korean Phytophthora infestans isolates.</title>
        <authorList>
            <person name="Prokchorchik M."/>
            <person name="Lee Y."/>
            <person name="Seo J."/>
            <person name="Cho J.-H."/>
            <person name="Park Y.-E."/>
            <person name="Jang D.-C."/>
            <person name="Im J.-S."/>
            <person name="Choi J.-G."/>
            <person name="Park H.-J."/>
            <person name="Lee G.-B."/>
            <person name="Lee Y.-G."/>
            <person name="Hong S.-Y."/>
            <person name="Cho K."/>
            <person name="Sohn K.H."/>
        </authorList>
    </citation>
    <scope>NUCLEOTIDE SEQUENCE</scope>
    <source>
        <strain evidence="1">KR_1_A1</strain>
    </source>
</reference>
<evidence type="ECO:0000313" key="2">
    <source>
        <dbReference type="Proteomes" id="UP000602510"/>
    </source>
</evidence>
<accession>A0A833T5H9</accession>